<keyword evidence="3" id="KW-1185">Reference proteome</keyword>
<dbReference type="InterPro" id="IPR019151">
    <property type="entry name" value="Proteasome_assmbl_chaperone_2"/>
</dbReference>
<evidence type="ECO:0000256" key="1">
    <source>
        <dbReference type="SAM" id="MobiDB-lite"/>
    </source>
</evidence>
<accession>A0A9E7R4I7</accession>
<evidence type="ECO:0000313" key="2">
    <source>
        <dbReference type="EMBL" id="UWM55649.1"/>
    </source>
</evidence>
<dbReference type="EMBL" id="CP104003">
    <property type="protein sequence ID" value="UWM55649.1"/>
    <property type="molecule type" value="Genomic_DNA"/>
</dbReference>
<dbReference type="Pfam" id="PF09754">
    <property type="entry name" value="PAC2"/>
    <property type="match status" value="1"/>
</dbReference>
<dbReference type="RefSeq" id="WP_260594750.1">
    <property type="nucleotide sequence ID" value="NZ_CP104003.1"/>
</dbReference>
<dbReference type="Proteomes" id="UP001057580">
    <property type="component" value="Chromosome"/>
</dbReference>
<organism evidence="2 3">
    <name type="scientific">Salinirubellus salinus</name>
    <dbReference type="NCBI Taxonomy" id="1364945"/>
    <lineage>
        <taxon>Archaea</taxon>
        <taxon>Methanobacteriati</taxon>
        <taxon>Methanobacteriota</taxon>
        <taxon>Stenosarchaea group</taxon>
        <taxon>Halobacteria</taxon>
        <taxon>Halobacteriales</taxon>
        <taxon>Natronomonadaceae</taxon>
        <taxon>Salinirubellus</taxon>
    </lineage>
</organism>
<reference evidence="2" key="1">
    <citation type="submission" date="2022-09" db="EMBL/GenBank/DDBJ databases">
        <title>Diverse halophilic archaea isolated from saline environments.</title>
        <authorList>
            <person name="Cui H.-L."/>
        </authorList>
    </citation>
    <scope>NUCLEOTIDE SEQUENCE</scope>
    <source>
        <strain evidence="2">ZS-35-S2</strain>
    </source>
</reference>
<protein>
    <submittedName>
        <fullName evidence="2">PAC2 family protein</fullName>
    </submittedName>
</protein>
<dbReference type="SUPFAM" id="SSF159659">
    <property type="entry name" value="Cgl1923-like"/>
    <property type="match status" value="1"/>
</dbReference>
<feature type="region of interest" description="Disordered" evidence="1">
    <location>
        <begin position="225"/>
        <end position="244"/>
    </location>
</feature>
<dbReference type="PANTHER" id="PTHR35610:SF8">
    <property type="entry name" value="3-ISOPROPYLMALATE DEHYDRATASE"/>
    <property type="match status" value="1"/>
</dbReference>
<gene>
    <name evidence="2" type="ORF">N0B31_05035</name>
</gene>
<sequence length="244" mass="25984">MAHVNTVREFDLDSPWLVEGLPGAGLVGKIACDHLVEQFEMEYVAGIHCSGLPKVAVYRGEDSTVRPPVRIYADETRDLLVLQSDIPVSPSSAGDFSGCITNFVLEHDATPIYISGLDEERTGVPEVYGVGVGRGTDLVAEAGIVPPREGGLVSGPTGALLATAEERDVDAVGLVAQTDAKFPDPEASRAVLRGGVAPLTGVEVETDSLVEHAEEIRKAREQLAERLQNADDESSRAQPIRGFQ</sequence>
<dbReference type="PANTHER" id="PTHR35610">
    <property type="entry name" value="3-ISOPROPYLMALATE DEHYDRATASE-RELATED"/>
    <property type="match status" value="1"/>
</dbReference>
<dbReference type="KEGG" id="ssai:N0B31_05035"/>
<proteinExistence type="predicted"/>
<name>A0A9E7R4I7_9EURY</name>
<dbReference type="InterPro" id="IPR038389">
    <property type="entry name" value="PSMG2_sf"/>
</dbReference>
<evidence type="ECO:0000313" key="3">
    <source>
        <dbReference type="Proteomes" id="UP001057580"/>
    </source>
</evidence>
<dbReference type="AlphaFoldDB" id="A0A9E7R4I7"/>
<dbReference type="GeneID" id="74941763"/>
<dbReference type="Gene3D" id="3.40.50.10900">
    <property type="entry name" value="PAC-like subunit"/>
    <property type="match status" value="1"/>
</dbReference>